<dbReference type="InterPro" id="IPR012454">
    <property type="entry name" value="DUF1659"/>
</dbReference>
<dbReference type="AlphaFoldDB" id="A0A0B5AMN8"/>
<dbReference type="RefSeq" id="WP_039807028.1">
    <property type="nucleotide sequence ID" value="NZ_CP085252.1"/>
</dbReference>
<name>A0A0B5AMN8_9BACL</name>
<sequence>MPSVTTDNVRISLLFDAGLNEAGKPFTKRKTYSRVRLNASAEQMYNTSVALASLSGYPLIEIGHIETGAVTI</sequence>
<evidence type="ECO:0000259" key="1">
    <source>
        <dbReference type="Pfam" id="PF07872"/>
    </source>
</evidence>
<gene>
    <name evidence="2" type="ORF">JMA_06050</name>
</gene>
<dbReference type="KEGG" id="jeo:JMA_06050"/>
<proteinExistence type="predicted"/>
<keyword evidence="3" id="KW-1185">Reference proteome</keyword>
<evidence type="ECO:0000313" key="3">
    <source>
        <dbReference type="Proteomes" id="UP000031449"/>
    </source>
</evidence>
<feature type="domain" description="DUF1659" evidence="1">
    <location>
        <begin position="5"/>
        <end position="69"/>
    </location>
</feature>
<dbReference type="STRING" id="1508404.JMA_06050"/>
<reference evidence="2 3" key="1">
    <citation type="submission" date="2014-08" db="EMBL/GenBank/DDBJ databases">
        <title>Complete genome of a marine bacteria Jeotgalibacillus malaysiensis.</title>
        <authorList>
            <person name="Yaakop A.S."/>
            <person name="Chan K.-G."/>
            <person name="Goh K.M."/>
        </authorList>
    </citation>
    <scope>NUCLEOTIDE SEQUENCE [LARGE SCALE GENOMIC DNA]</scope>
    <source>
        <strain evidence="2 3">D5</strain>
    </source>
</reference>
<dbReference type="EMBL" id="CP009416">
    <property type="protein sequence ID" value="AJD89922.1"/>
    <property type="molecule type" value="Genomic_DNA"/>
</dbReference>
<accession>A0A0B5AMN8</accession>
<dbReference type="BioCyc" id="JESP1508404:G14D9-9822-MONOMER"/>
<dbReference type="Proteomes" id="UP000031449">
    <property type="component" value="Chromosome"/>
</dbReference>
<dbReference type="HOGENOM" id="CLU_196603_5_0_9"/>
<organism evidence="2 3">
    <name type="scientific">Jeotgalibacillus malaysiensis</name>
    <dbReference type="NCBI Taxonomy" id="1508404"/>
    <lineage>
        <taxon>Bacteria</taxon>
        <taxon>Bacillati</taxon>
        <taxon>Bacillota</taxon>
        <taxon>Bacilli</taxon>
        <taxon>Bacillales</taxon>
        <taxon>Caryophanaceae</taxon>
        <taxon>Jeotgalibacillus</taxon>
    </lineage>
</organism>
<protein>
    <recommendedName>
        <fullName evidence="1">DUF1659 domain-containing protein</fullName>
    </recommendedName>
</protein>
<dbReference type="Pfam" id="PF07872">
    <property type="entry name" value="DUF1659"/>
    <property type="match status" value="1"/>
</dbReference>
<evidence type="ECO:0000313" key="2">
    <source>
        <dbReference type="EMBL" id="AJD89922.1"/>
    </source>
</evidence>
<dbReference type="OrthoDB" id="48766at2"/>